<dbReference type="EMBL" id="CM040462">
    <property type="protein sequence ID" value="MCI4381615.1"/>
    <property type="molecule type" value="Genomic_DNA"/>
</dbReference>
<keyword evidence="2" id="KW-1185">Reference proteome</keyword>
<sequence>MRWQHCHTVELSSVSSRINFVLVPASAERGPSKAMLCVLLLPIAAFLLRAEAAVGINNNNNHHHNNNNNNNNNGNTADTDKWISDKDKYWSKFRDVSGPG</sequence>
<evidence type="ECO:0000313" key="1">
    <source>
        <dbReference type="EMBL" id="MCI4381615.1"/>
    </source>
</evidence>
<organism evidence="1 2">
    <name type="scientific">Pangasianodon gigas</name>
    <name type="common">Mekong giant catfish</name>
    <name type="synonym">Pangasius gigas</name>
    <dbReference type="NCBI Taxonomy" id="30993"/>
    <lineage>
        <taxon>Eukaryota</taxon>
        <taxon>Metazoa</taxon>
        <taxon>Chordata</taxon>
        <taxon>Craniata</taxon>
        <taxon>Vertebrata</taxon>
        <taxon>Euteleostomi</taxon>
        <taxon>Actinopterygii</taxon>
        <taxon>Neopterygii</taxon>
        <taxon>Teleostei</taxon>
        <taxon>Ostariophysi</taxon>
        <taxon>Siluriformes</taxon>
        <taxon>Pangasiidae</taxon>
        <taxon>Pangasianodon</taxon>
    </lineage>
</organism>
<comment type="caution">
    <text evidence="1">The sequence shown here is derived from an EMBL/GenBank/DDBJ whole genome shotgun (WGS) entry which is preliminary data.</text>
</comment>
<gene>
    <name evidence="1" type="ORF">PGIGA_G00254080</name>
</gene>
<proteinExistence type="predicted"/>
<evidence type="ECO:0000313" key="2">
    <source>
        <dbReference type="Proteomes" id="UP000829447"/>
    </source>
</evidence>
<dbReference type="Proteomes" id="UP000829447">
    <property type="component" value="Linkage Group LG9"/>
</dbReference>
<name>A0ACC5WTL0_PANGG</name>
<protein>
    <submittedName>
        <fullName evidence="1">Uncharacterized protein</fullName>
    </submittedName>
</protein>
<reference evidence="1 2" key="1">
    <citation type="journal article" date="2022" name="bioRxiv">
        <title>An ancient truncated duplication of the anti-Mullerian hormone receptor type 2 gene is a potential conserved master sex determinant in the Pangasiidae catfish family.</title>
        <authorList>
            <person name="Wen M."/>
            <person name="Pan Q."/>
            <person name="Jouanno E."/>
            <person name="Montfort J."/>
            <person name="Zahm M."/>
            <person name="Cabau C."/>
            <person name="Klopp C."/>
            <person name="Iampietro C."/>
            <person name="Roques C."/>
            <person name="Bouchez O."/>
            <person name="Castinel A."/>
            <person name="Donnadieu C."/>
            <person name="Parrinello H."/>
            <person name="Poncet C."/>
            <person name="Belmonte E."/>
            <person name="Gautier V."/>
            <person name="Avarre J.-C."/>
            <person name="Dugue R."/>
            <person name="Gustiano R."/>
            <person name="Ha T.T.T."/>
            <person name="Campet M."/>
            <person name="Sriphairoj K."/>
            <person name="Ribolli J."/>
            <person name="de Almeida F.L."/>
            <person name="Desvignes T."/>
            <person name="Postlethwait J.H."/>
            <person name="Bucao C.F."/>
            <person name="Robinson-Rechavi M."/>
            <person name="Bobe J."/>
            <person name="Herpin A."/>
            <person name="Guiguen Y."/>
        </authorList>
    </citation>
    <scope>NUCLEOTIDE SEQUENCE [LARGE SCALE GENOMIC DNA]</scope>
    <source>
        <strain evidence="1">YG-Dec2019</strain>
    </source>
</reference>
<accession>A0ACC5WTL0</accession>